<dbReference type="EMBL" id="CACRSY010000005">
    <property type="protein sequence ID" value="VYS79304.1"/>
    <property type="molecule type" value="Genomic_DNA"/>
</dbReference>
<organism evidence="4">
    <name type="scientific">Blautia hansenii</name>
    <name type="common">Ruminococcus hansenii</name>
    <dbReference type="NCBI Taxonomy" id="1322"/>
    <lineage>
        <taxon>Bacteria</taxon>
        <taxon>Bacillati</taxon>
        <taxon>Bacillota</taxon>
        <taxon>Clostridia</taxon>
        <taxon>Lachnospirales</taxon>
        <taxon>Lachnospiraceae</taxon>
        <taxon>Blautia</taxon>
    </lineage>
</organism>
<dbReference type="Gene3D" id="3.40.50.2000">
    <property type="entry name" value="Glycogen Phosphorylase B"/>
    <property type="match status" value="2"/>
</dbReference>
<reference evidence="4" key="1">
    <citation type="submission" date="2019-11" db="EMBL/GenBank/DDBJ databases">
        <authorList>
            <person name="Feng L."/>
        </authorList>
    </citation>
    <scope>NUCLEOTIDE SEQUENCE</scope>
    <source>
        <strain evidence="4">BhanseniiLFYP23</strain>
    </source>
</reference>
<dbReference type="AlphaFoldDB" id="A0A6N2RF66"/>
<evidence type="ECO:0000259" key="3">
    <source>
        <dbReference type="Pfam" id="PF13439"/>
    </source>
</evidence>
<dbReference type="InterPro" id="IPR001296">
    <property type="entry name" value="Glyco_trans_1"/>
</dbReference>
<feature type="domain" description="Glycosyltransferase subfamily 4-like N-terminal" evidence="3">
    <location>
        <begin position="24"/>
        <end position="189"/>
    </location>
</feature>
<dbReference type="PANTHER" id="PTHR46401">
    <property type="entry name" value="GLYCOSYLTRANSFERASE WBBK-RELATED"/>
    <property type="match status" value="1"/>
</dbReference>
<proteinExistence type="predicted"/>
<dbReference type="RefSeq" id="WP_156341913.1">
    <property type="nucleotide sequence ID" value="NZ_CACRSY010000005.1"/>
</dbReference>
<gene>
    <name evidence="4" type="primary">kanE</name>
    <name evidence="4" type="ORF">BHLFYP23_01588</name>
</gene>
<evidence type="ECO:0000259" key="2">
    <source>
        <dbReference type="Pfam" id="PF00534"/>
    </source>
</evidence>
<dbReference type="GO" id="GO:0016757">
    <property type="term" value="F:glycosyltransferase activity"/>
    <property type="evidence" value="ECO:0007669"/>
    <property type="project" value="UniProtKB-KW"/>
</dbReference>
<protein>
    <submittedName>
        <fullName evidence="4">Alpha-D-kanosaminyltransferase</fullName>
        <ecNumber evidence="4">2.4.1.301</ecNumber>
    </submittedName>
</protein>
<dbReference type="PANTHER" id="PTHR46401:SF2">
    <property type="entry name" value="GLYCOSYLTRANSFERASE WBBK-RELATED"/>
    <property type="match status" value="1"/>
</dbReference>
<dbReference type="EC" id="2.4.1.301" evidence="4"/>
<evidence type="ECO:0000313" key="4">
    <source>
        <dbReference type="EMBL" id="VYS79304.1"/>
    </source>
</evidence>
<evidence type="ECO:0000256" key="1">
    <source>
        <dbReference type="ARBA" id="ARBA00022679"/>
    </source>
</evidence>
<dbReference type="SUPFAM" id="SSF53756">
    <property type="entry name" value="UDP-Glycosyltransferase/glycogen phosphorylase"/>
    <property type="match status" value="1"/>
</dbReference>
<dbReference type="GO" id="GO:0009103">
    <property type="term" value="P:lipopolysaccharide biosynthetic process"/>
    <property type="evidence" value="ECO:0007669"/>
    <property type="project" value="TreeGrafter"/>
</dbReference>
<keyword evidence="1 4" id="KW-0808">Transferase</keyword>
<name>A0A6N2RF66_BLAHA</name>
<accession>A0A6N2RF66</accession>
<dbReference type="Pfam" id="PF00534">
    <property type="entry name" value="Glycos_transf_1"/>
    <property type="match status" value="1"/>
</dbReference>
<keyword evidence="4" id="KW-0328">Glycosyltransferase</keyword>
<sequence length="394" mass="44482">MRKNKEKGLKIAMLGQKEVPSRSGGIEVVLTTLCPLLVKKGNFVTCYNRSHEKSEEEYKEIQGRKEYKGVSLKKVWTLNRNGLSAVTASFSAAILAAIGKYDIVHFHAEGPAAALWIPKMFGKRCVVTVHGLDWKREKWSGTFGSKYIKFGEKVLVKYADRIIVLSEDVQRYFKDTYHRDTVFIPNGVSKNKVREADLITEKFGLEKGEYFCSVSRLTEEKGILDLIQAYKALDTNKKLVIVGDDSKETPYIRKIKDSALESENIIFTGFASGKLLDELYSNAFAYIIASSLEGMPLSLLEALSYGSAVIGSNIPEITEVIEDKELIFTVGNVEELSQKMKMLLDNPELVARMRKSSIELVTQKYNWDEVADKTLELYKGIKKYEYNSKEGNVD</sequence>
<dbReference type="InterPro" id="IPR028098">
    <property type="entry name" value="Glyco_trans_4-like_N"/>
</dbReference>
<dbReference type="Pfam" id="PF13439">
    <property type="entry name" value="Glyco_transf_4"/>
    <property type="match status" value="1"/>
</dbReference>
<dbReference type="CDD" id="cd03801">
    <property type="entry name" value="GT4_PimA-like"/>
    <property type="match status" value="1"/>
</dbReference>
<feature type="domain" description="Glycosyl transferase family 1" evidence="2">
    <location>
        <begin position="202"/>
        <end position="357"/>
    </location>
</feature>